<feature type="signal peptide" evidence="2">
    <location>
        <begin position="1"/>
        <end position="22"/>
    </location>
</feature>
<keyword evidence="4" id="KW-1185">Reference proteome</keyword>
<name>A0ABQ1MEC8_9BACT</name>
<organism evidence="3 4">
    <name type="scientific">Belliella aquatica</name>
    <dbReference type="NCBI Taxonomy" id="1323734"/>
    <lineage>
        <taxon>Bacteria</taxon>
        <taxon>Pseudomonadati</taxon>
        <taxon>Bacteroidota</taxon>
        <taxon>Cytophagia</taxon>
        <taxon>Cytophagales</taxon>
        <taxon>Cyclobacteriaceae</taxon>
        <taxon>Belliella</taxon>
    </lineage>
</organism>
<accession>A0ABQ1MEC8</accession>
<dbReference type="RefSeq" id="WP_188441913.1">
    <property type="nucleotide sequence ID" value="NZ_BMFD01000005.1"/>
</dbReference>
<reference evidence="4" key="1">
    <citation type="journal article" date="2019" name="Int. J. Syst. Evol. Microbiol.">
        <title>The Global Catalogue of Microorganisms (GCM) 10K type strain sequencing project: providing services to taxonomists for standard genome sequencing and annotation.</title>
        <authorList>
            <consortium name="The Broad Institute Genomics Platform"/>
            <consortium name="The Broad Institute Genome Sequencing Center for Infectious Disease"/>
            <person name="Wu L."/>
            <person name="Ma J."/>
        </authorList>
    </citation>
    <scope>NUCLEOTIDE SEQUENCE [LARGE SCALE GENOMIC DNA]</scope>
    <source>
        <strain evidence="4">CGMCC 1.12479</strain>
    </source>
</reference>
<evidence type="ECO:0000313" key="4">
    <source>
        <dbReference type="Proteomes" id="UP000635885"/>
    </source>
</evidence>
<feature type="chain" id="PRO_5045865593" description="Curlin associated repeat-containing protein" evidence="2">
    <location>
        <begin position="23"/>
        <end position="225"/>
    </location>
</feature>
<feature type="region of interest" description="Disordered" evidence="1">
    <location>
        <begin position="98"/>
        <end position="118"/>
    </location>
</feature>
<evidence type="ECO:0008006" key="5">
    <source>
        <dbReference type="Google" id="ProtNLM"/>
    </source>
</evidence>
<gene>
    <name evidence="3" type="ORF">GCM10010993_17700</name>
</gene>
<protein>
    <recommendedName>
        <fullName evidence="5">Curlin associated repeat-containing protein</fullName>
    </recommendedName>
</protein>
<sequence length="225" mass="24137">MKYLLTICSLILSFSVQSTLFAQEIEQENVETVLELSNINAIQLEVGASENVAIIRQLGNQNNATIFQNPAGMQSGNFVQIFQNGNRNSSIITQQGAGLRTESSQNGTSNSSNFASSGENINITASQSGSMNNINATVQNNTIWNKSLILDQNGSNNQINIEFLNGTILGSELLGTPFRITQSGSRQDLNLNFDNSNSPVNITQTPGSGGRGMQVNITTSAFPVN</sequence>
<dbReference type="Proteomes" id="UP000635885">
    <property type="component" value="Unassembled WGS sequence"/>
</dbReference>
<keyword evidence="2" id="KW-0732">Signal</keyword>
<evidence type="ECO:0000256" key="2">
    <source>
        <dbReference type="SAM" id="SignalP"/>
    </source>
</evidence>
<comment type="caution">
    <text evidence="3">The sequence shown here is derived from an EMBL/GenBank/DDBJ whole genome shotgun (WGS) entry which is preliminary data.</text>
</comment>
<evidence type="ECO:0000313" key="3">
    <source>
        <dbReference type="EMBL" id="GGC39399.1"/>
    </source>
</evidence>
<proteinExistence type="predicted"/>
<dbReference type="EMBL" id="BMFD01000005">
    <property type="protein sequence ID" value="GGC39399.1"/>
    <property type="molecule type" value="Genomic_DNA"/>
</dbReference>
<evidence type="ECO:0000256" key="1">
    <source>
        <dbReference type="SAM" id="MobiDB-lite"/>
    </source>
</evidence>